<accession>A0A4R0RQJ8</accession>
<evidence type="ECO:0000313" key="2">
    <source>
        <dbReference type="EMBL" id="TCD69442.1"/>
    </source>
</evidence>
<keyword evidence="3" id="KW-1185">Reference proteome</keyword>
<evidence type="ECO:0000256" key="1">
    <source>
        <dbReference type="SAM" id="MobiDB-lite"/>
    </source>
</evidence>
<reference evidence="2 3" key="1">
    <citation type="submission" date="2018-11" db="EMBL/GenBank/DDBJ databases">
        <title>Genome assembly of Steccherinum ochraceum LE-BIN_3174, the white-rot fungus of the Steccherinaceae family (The Residual Polyporoid clade, Polyporales, Basidiomycota).</title>
        <authorList>
            <person name="Fedorova T.V."/>
            <person name="Glazunova O.A."/>
            <person name="Landesman E.O."/>
            <person name="Moiseenko K.V."/>
            <person name="Psurtseva N.V."/>
            <person name="Savinova O.S."/>
            <person name="Shakhova N.V."/>
            <person name="Tyazhelova T.V."/>
            <person name="Vasina D.V."/>
        </authorList>
    </citation>
    <scope>NUCLEOTIDE SEQUENCE [LARGE SCALE GENOMIC DNA]</scope>
    <source>
        <strain evidence="2 3">LE-BIN_3174</strain>
    </source>
</reference>
<feature type="compositionally biased region" description="Low complexity" evidence="1">
    <location>
        <begin position="95"/>
        <end position="116"/>
    </location>
</feature>
<feature type="region of interest" description="Disordered" evidence="1">
    <location>
        <begin position="1"/>
        <end position="125"/>
    </location>
</feature>
<sequence>MLATKSAQREYHEQQARASASSHHLVPQQPTLIHHRNGQHPPAIPAAYPHPPSATNVSAQSDQHASMSQPTGVTGQYPGSPQLPPPAPVPPPQPAQRHQVVEQPAQPSPSSSQRRAVTPDLGCSRPVVPAARGRAKVLRPRDYYHMARLAATYDPWGAGHGHKMKTWDALLKELKRIGCCGEISTHTLLMNKVNMMVDHHDKGDLPSTNKDIADALDAPEGHLFAAQLDRALHCKEQAEEKARDKDVQSQKKSEENETGGYTLREGSLQSQTNPDEIQASTSSTSADGSAADDAEEDGSPPRKRRRTIDHDMKVLLEKNLDHSQDVAERDDVFQSQVLEHLKEGNRLTKEANDLYAEKQDALLDILRKAYS</sequence>
<name>A0A4R0RQJ8_9APHY</name>
<gene>
    <name evidence="2" type="ORF">EIP91_007568</name>
</gene>
<feature type="compositionally biased region" description="Low complexity" evidence="1">
    <location>
        <begin position="279"/>
        <end position="289"/>
    </location>
</feature>
<feature type="compositionally biased region" description="Pro residues" evidence="1">
    <location>
        <begin position="81"/>
        <end position="94"/>
    </location>
</feature>
<comment type="caution">
    <text evidence="2">The sequence shown here is derived from an EMBL/GenBank/DDBJ whole genome shotgun (WGS) entry which is preliminary data.</text>
</comment>
<protein>
    <submittedName>
        <fullName evidence="2">Uncharacterized protein</fullName>
    </submittedName>
</protein>
<dbReference type="OrthoDB" id="3049768at2759"/>
<organism evidence="2 3">
    <name type="scientific">Steccherinum ochraceum</name>
    <dbReference type="NCBI Taxonomy" id="92696"/>
    <lineage>
        <taxon>Eukaryota</taxon>
        <taxon>Fungi</taxon>
        <taxon>Dikarya</taxon>
        <taxon>Basidiomycota</taxon>
        <taxon>Agaricomycotina</taxon>
        <taxon>Agaricomycetes</taxon>
        <taxon>Polyporales</taxon>
        <taxon>Steccherinaceae</taxon>
        <taxon>Steccherinum</taxon>
    </lineage>
</organism>
<dbReference type="Proteomes" id="UP000292702">
    <property type="component" value="Unassembled WGS sequence"/>
</dbReference>
<feature type="compositionally biased region" description="Polar residues" evidence="1">
    <location>
        <begin position="55"/>
        <end position="74"/>
    </location>
</feature>
<feature type="compositionally biased region" description="Pro residues" evidence="1">
    <location>
        <begin position="42"/>
        <end position="52"/>
    </location>
</feature>
<evidence type="ECO:0000313" key="3">
    <source>
        <dbReference type="Proteomes" id="UP000292702"/>
    </source>
</evidence>
<feature type="region of interest" description="Disordered" evidence="1">
    <location>
        <begin position="237"/>
        <end position="310"/>
    </location>
</feature>
<dbReference type="EMBL" id="RWJN01000041">
    <property type="protein sequence ID" value="TCD69442.1"/>
    <property type="molecule type" value="Genomic_DNA"/>
</dbReference>
<dbReference type="AlphaFoldDB" id="A0A4R0RQJ8"/>
<feature type="compositionally biased region" description="Basic and acidic residues" evidence="1">
    <location>
        <begin position="237"/>
        <end position="255"/>
    </location>
</feature>
<proteinExistence type="predicted"/>